<evidence type="ECO:0000256" key="2">
    <source>
        <dbReference type="ARBA" id="ARBA00004496"/>
    </source>
</evidence>
<protein>
    <submittedName>
        <fullName evidence="12">Selenoprotein S</fullName>
    </submittedName>
</protein>
<dbReference type="EMBL" id="HBUF01563724">
    <property type="protein sequence ID" value="CAG6763567.1"/>
    <property type="molecule type" value="Transcribed_RNA"/>
</dbReference>
<evidence type="ECO:0000256" key="3">
    <source>
        <dbReference type="ARBA" id="ARBA00011034"/>
    </source>
</evidence>
<organism evidence="12">
    <name type="scientific">Cacopsylla melanoneura</name>
    <dbReference type="NCBI Taxonomy" id="428564"/>
    <lineage>
        <taxon>Eukaryota</taxon>
        <taxon>Metazoa</taxon>
        <taxon>Ecdysozoa</taxon>
        <taxon>Arthropoda</taxon>
        <taxon>Hexapoda</taxon>
        <taxon>Insecta</taxon>
        <taxon>Pterygota</taxon>
        <taxon>Neoptera</taxon>
        <taxon>Paraneoptera</taxon>
        <taxon>Hemiptera</taxon>
        <taxon>Sternorrhyncha</taxon>
        <taxon>Psylloidea</taxon>
        <taxon>Psyllidae</taxon>
        <taxon>Psyllinae</taxon>
        <taxon>Cacopsylla</taxon>
    </lineage>
</organism>
<dbReference type="AlphaFoldDB" id="A0A8D8XVE3"/>
<comment type="subcellular location">
    <subcellularLocation>
        <location evidence="2">Cytoplasm</location>
    </subcellularLocation>
    <subcellularLocation>
        <location evidence="1">Endoplasmic reticulum membrane</location>
        <topology evidence="1">Single-pass membrane protein</topology>
    </subcellularLocation>
</comment>
<dbReference type="PANTHER" id="PTHR28621:SF1">
    <property type="entry name" value="SELENOPROTEIN S"/>
    <property type="match status" value="1"/>
</dbReference>
<dbReference type="EMBL" id="HBUF01345804">
    <property type="protein sequence ID" value="CAG6709203.1"/>
    <property type="molecule type" value="Transcribed_RNA"/>
</dbReference>
<dbReference type="EMBL" id="HBUF01563725">
    <property type="protein sequence ID" value="CAG6763568.1"/>
    <property type="molecule type" value="Transcribed_RNA"/>
</dbReference>
<feature type="compositionally biased region" description="Basic and acidic residues" evidence="10">
    <location>
        <begin position="119"/>
        <end position="128"/>
    </location>
</feature>
<evidence type="ECO:0000256" key="8">
    <source>
        <dbReference type="ARBA" id="ARBA00022989"/>
    </source>
</evidence>
<keyword evidence="9 11" id="KW-0472">Membrane</keyword>
<evidence type="ECO:0000256" key="7">
    <source>
        <dbReference type="ARBA" id="ARBA00022933"/>
    </source>
</evidence>
<dbReference type="Pfam" id="PF06936">
    <property type="entry name" value="Selenoprotein_S"/>
    <property type="match status" value="1"/>
</dbReference>
<dbReference type="EMBL" id="HBUF01563722">
    <property type="protein sequence ID" value="CAG6763565.1"/>
    <property type="molecule type" value="Transcribed_RNA"/>
</dbReference>
<feature type="region of interest" description="Disordered" evidence="10">
    <location>
        <begin position="119"/>
        <end position="175"/>
    </location>
</feature>
<dbReference type="EMBL" id="HBUF01217248">
    <property type="protein sequence ID" value="CAG6667766.1"/>
    <property type="molecule type" value="Transcribed_RNA"/>
</dbReference>
<keyword evidence="5 11" id="KW-0812">Transmembrane</keyword>
<dbReference type="EMBL" id="HBUF01217247">
    <property type="protein sequence ID" value="CAG6667765.1"/>
    <property type="molecule type" value="Transcribed_RNA"/>
</dbReference>
<feature type="transmembrane region" description="Helical" evidence="11">
    <location>
        <begin position="34"/>
        <end position="53"/>
    </location>
</feature>
<dbReference type="EMBL" id="HBUF01345805">
    <property type="protein sequence ID" value="CAG6709205.1"/>
    <property type="molecule type" value="Transcribed_RNA"/>
</dbReference>
<dbReference type="EMBL" id="HBUF01345802">
    <property type="protein sequence ID" value="CAG6709200.1"/>
    <property type="molecule type" value="Transcribed_RNA"/>
</dbReference>
<reference evidence="12" key="1">
    <citation type="submission" date="2021-05" db="EMBL/GenBank/DDBJ databases">
        <authorList>
            <person name="Alioto T."/>
            <person name="Alioto T."/>
            <person name="Gomez Garrido J."/>
        </authorList>
    </citation>
    <scope>NUCLEOTIDE SEQUENCE</scope>
</reference>
<evidence type="ECO:0000256" key="5">
    <source>
        <dbReference type="ARBA" id="ARBA00022692"/>
    </source>
</evidence>
<dbReference type="GO" id="GO:0036513">
    <property type="term" value="C:Derlin-1 retrotranslocation complex"/>
    <property type="evidence" value="ECO:0007669"/>
    <property type="project" value="TreeGrafter"/>
</dbReference>
<evidence type="ECO:0000256" key="10">
    <source>
        <dbReference type="SAM" id="MobiDB-lite"/>
    </source>
</evidence>
<dbReference type="PANTHER" id="PTHR28621">
    <property type="entry name" value="SELENOPROTEIN S"/>
    <property type="match status" value="1"/>
</dbReference>
<dbReference type="Gene3D" id="6.10.250.2950">
    <property type="match status" value="1"/>
</dbReference>
<dbReference type="InterPro" id="IPR009703">
    <property type="entry name" value="Selenoprotein_S"/>
</dbReference>
<dbReference type="GO" id="GO:0036502">
    <property type="term" value="C:Derlin-1-VIMP complex"/>
    <property type="evidence" value="ECO:0007669"/>
    <property type="project" value="TreeGrafter"/>
</dbReference>
<keyword evidence="7" id="KW-0712">Selenocysteine</keyword>
<dbReference type="EMBL" id="HBUF01563723">
    <property type="protein sequence ID" value="CAG6763566.1"/>
    <property type="molecule type" value="Transcribed_RNA"/>
</dbReference>
<evidence type="ECO:0000256" key="1">
    <source>
        <dbReference type="ARBA" id="ARBA00004389"/>
    </source>
</evidence>
<sequence>MDATVESDDYEHPQTLVQDTPYLLTSVWSSGLSFVQNNGWLVLGVCVGLYYLYNHVQSSLKDNVNKVLLGKAKKEDGPASDEKLRQVRERMQKELERKAELYKELQVKKAEEERLKKLEALNEKKEEGPSQDSGTKKNNPLFRDEYNPLMGSGPVNNYRPPRRSACGGGGCGGRR</sequence>
<feature type="compositionally biased region" description="Gly residues" evidence="10">
    <location>
        <begin position="166"/>
        <end position="175"/>
    </location>
</feature>
<evidence type="ECO:0000256" key="9">
    <source>
        <dbReference type="ARBA" id="ARBA00023136"/>
    </source>
</evidence>
<dbReference type="GO" id="GO:0030968">
    <property type="term" value="P:endoplasmic reticulum unfolded protein response"/>
    <property type="evidence" value="ECO:0007669"/>
    <property type="project" value="TreeGrafter"/>
</dbReference>
<evidence type="ECO:0000256" key="11">
    <source>
        <dbReference type="SAM" id="Phobius"/>
    </source>
</evidence>
<comment type="similarity">
    <text evidence="3">Belongs to the selenoprotein S family.</text>
</comment>
<keyword evidence="6" id="KW-0256">Endoplasmic reticulum</keyword>
<evidence type="ECO:0000313" key="12">
    <source>
        <dbReference type="EMBL" id="CAG6709203.1"/>
    </source>
</evidence>
<dbReference type="EMBL" id="HBUF01217249">
    <property type="protein sequence ID" value="CAG6667767.1"/>
    <property type="molecule type" value="Transcribed_RNA"/>
</dbReference>
<accession>A0A8D8XVE3</accession>
<evidence type="ECO:0000256" key="4">
    <source>
        <dbReference type="ARBA" id="ARBA00022490"/>
    </source>
</evidence>
<dbReference type="EMBL" id="HBUF01563726">
    <property type="protein sequence ID" value="CAG6763569.1"/>
    <property type="molecule type" value="Transcribed_RNA"/>
</dbReference>
<dbReference type="EMBL" id="HBUF01345801">
    <property type="protein sequence ID" value="CAG6709199.1"/>
    <property type="molecule type" value="Transcribed_RNA"/>
</dbReference>
<proteinExistence type="inferred from homology"/>
<keyword evidence="4" id="KW-0963">Cytoplasm</keyword>
<name>A0A8D8XVE3_9HEMI</name>
<keyword evidence="8 11" id="KW-1133">Transmembrane helix</keyword>
<evidence type="ECO:0000256" key="6">
    <source>
        <dbReference type="ARBA" id="ARBA00022824"/>
    </source>
</evidence>
<dbReference type="EMBL" id="HBUF01563720">
    <property type="protein sequence ID" value="CAG6763563.1"/>
    <property type="molecule type" value="Transcribed_RNA"/>
</dbReference>
<dbReference type="GO" id="GO:0030970">
    <property type="term" value="P:retrograde protein transport, ER to cytosol"/>
    <property type="evidence" value="ECO:0007669"/>
    <property type="project" value="TreeGrafter"/>
</dbReference>
<dbReference type="EMBL" id="HBUF01563721">
    <property type="protein sequence ID" value="CAG6763564.1"/>
    <property type="molecule type" value="Transcribed_RNA"/>
</dbReference>
<dbReference type="EMBL" id="HBUF01345803">
    <property type="protein sequence ID" value="CAG6709201.1"/>
    <property type="molecule type" value="Transcribed_RNA"/>
</dbReference>